<dbReference type="CDD" id="cd02440">
    <property type="entry name" value="AdoMet_MTases"/>
    <property type="match status" value="1"/>
</dbReference>
<dbReference type="Proteomes" id="UP000092578">
    <property type="component" value="Unassembled WGS sequence"/>
</dbReference>
<dbReference type="SUPFAM" id="SSF53335">
    <property type="entry name" value="S-adenosyl-L-methionine-dependent methyltransferases"/>
    <property type="match status" value="1"/>
</dbReference>
<evidence type="ECO:0000313" key="2">
    <source>
        <dbReference type="EMBL" id="OCA92809.1"/>
    </source>
</evidence>
<dbReference type="PANTHER" id="PTHR43861">
    <property type="entry name" value="TRANS-ACONITATE 2-METHYLTRANSFERASE-RELATED"/>
    <property type="match status" value="1"/>
</dbReference>
<keyword evidence="2" id="KW-0808">Transferase</keyword>
<dbReference type="PANTHER" id="PTHR43861:SF1">
    <property type="entry name" value="TRANS-ACONITATE 2-METHYLTRANSFERASE"/>
    <property type="match status" value="1"/>
</dbReference>
<keyword evidence="3" id="KW-1185">Reference proteome</keyword>
<evidence type="ECO:0000259" key="1">
    <source>
        <dbReference type="Pfam" id="PF08241"/>
    </source>
</evidence>
<evidence type="ECO:0000313" key="3">
    <source>
        <dbReference type="Proteomes" id="UP000092578"/>
    </source>
</evidence>
<name>A0A1B9B9N8_9BACI</name>
<protein>
    <submittedName>
        <fullName evidence="2">Methyltransferase</fullName>
    </submittedName>
</protein>
<dbReference type="AlphaFoldDB" id="A0A1B9B9N8"/>
<accession>A0A1B9B9N8</accession>
<dbReference type="RefSeq" id="WP_065409267.1">
    <property type="nucleotide sequence ID" value="NZ_MAYT01000001.1"/>
</dbReference>
<sequence length="225" mass="24997">MGNESWQQDAKTQWNARAGGWQAKSADMWEKGSRKGVCSFFAHYVPQNSLVADLGCGDGYGSYKLHQTGYKVIGMDLSTKMVELAQRFETEGLTFQQGDLANLPFMGEELDAVIAVNSLEWTEKPSRVLQEIKRALKPGGKLCAAILGPTAGPRENSYNRLSGESVIMNTMMPWEFTKLALDSGFQYIAEEHVYKSGVSEAAVQTFPAELKQALTFFTLFMLEKK</sequence>
<dbReference type="GO" id="GO:0032259">
    <property type="term" value="P:methylation"/>
    <property type="evidence" value="ECO:0007669"/>
    <property type="project" value="UniProtKB-KW"/>
</dbReference>
<dbReference type="InterPro" id="IPR013216">
    <property type="entry name" value="Methyltransf_11"/>
</dbReference>
<dbReference type="GO" id="GO:0008757">
    <property type="term" value="F:S-adenosylmethionine-dependent methyltransferase activity"/>
    <property type="evidence" value="ECO:0007669"/>
    <property type="project" value="InterPro"/>
</dbReference>
<dbReference type="Pfam" id="PF08241">
    <property type="entry name" value="Methyltransf_11"/>
    <property type="match status" value="1"/>
</dbReference>
<proteinExistence type="predicted"/>
<dbReference type="Gene3D" id="3.40.50.150">
    <property type="entry name" value="Vaccinia Virus protein VP39"/>
    <property type="match status" value="1"/>
</dbReference>
<organism evidence="2 3">
    <name type="scientific">Pseudobacillus wudalianchiensis</name>
    <dbReference type="NCBI Taxonomy" id="1743143"/>
    <lineage>
        <taxon>Bacteria</taxon>
        <taxon>Bacillati</taxon>
        <taxon>Bacillota</taxon>
        <taxon>Bacilli</taxon>
        <taxon>Bacillales</taxon>
        <taxon>Bacillaceae</taxon>
        <taxon>Pseudobacillus</taxon>
    </lineage>
</organism>
<comment type="caution">
    <text evidence="2">The sequence shown here is derived from an EMBL/GenBank/DDBJ whole genome shotgun (WGS) entry which is preliminary data.</text>
</comment>
<dbReference type="InterPro" id="IPR029063">
    <property type="entry name" value="SAM-dependent_MTases_sf"/>
</dbReference>
<gene>
    <name evidence="2" type="ORF">A8F95_03740</name>
</gene>
<dbReference type="EMBL" id="MAYT01000001">
    <property type="protein sequence ID" value="OCA92809.1"/>
    <property type="molecule type" value="Genomic_DNA"/>
</dbReference>
<feature type="domain" description="Methyltransferase type 11" evidence="1">
    <location>
        <begin position="53"/>
        <end position="143"/>
    </location>
</feature>
<reference evidence="3" key="1">
    <citation type="submission" date="2016-05" db="EMBL/GenBank/DDBJ databases">
        <authorList>
            <person name="Liu B."/>
            <person name="Wang J."/>
            <person name="Zhu Y."/>
            <person name="Liu G."/>
            <person name="Chen Q."/>
            <person name="Chen Z."/>
            <person name="Lan J."/>
            <person name="Che J."/>
            <person name="Ge C."/>
            <person name="Shi H."/>
            <person name="Pan Z."/>
            <person name="Liu X."/>
        </authorList>
    </citation>
    <scope>NUCLEOTIDE SEQUENCE [LARGE SCALE GENOMIC DNA]</scope>
    <source>
        <strain evidence="3">FJAT-27215</strain>
    </source>
</reference>
<keyword evidence="2" id="KW-0489">Methyltransferase</keyword>